<protein>
    <submittedName>
        <fullName evidence="1">Uncharacterized protein</fullName>
    </submittedName>
</protein>
<keyword evidence="2" id="KW-1185">Reference proteome</keyword>
<dbReference type="Proteomes" id="UP001164250">
    <property type="component" value="Chromosome 13"/>
</dbReference>
<evidence type="ECO:0000313" key="2">
    <source>
        <dbReference type="Proteomes" id="UP001164250"/>
    </source>
</evidence>
<organism evidence="1 2">
    <name type="scientific">Pistacia atlantica</name>
    <dbReference type="NCBI Taxonomy" id="434234"/>
    <lineage>
        <taxon>Eukaryota</taxon>
        <taxon>Viridiplantae</taxon>
        <taxon>Streptophyta</taxon>
        <taxon>Embryophyta</taxon>
        <taxon>Tracheophyta</taxon>
        <taxon>Spermatophyta</taxon>
        <taxon>Magnoliopsida</taxon>
        <taxon>eudicotyledons</taxon>
        <taxon>Gunneridae</taxon>
        <taxon>Pentapetalae</taxon>
        <taxon>rosids</taxon>
        <taxon>malvids</taxon>
        <taxon>Sapindales</taxon>
        <taxon>Anacardiaceae</taxon>
        <taxon>Pistacia</taxon>
    </lineage>
</organism>
<proteinExistence type="predicted"/>
<gene>
    <name evidence="1" type="ORF">Patl1_23715</name>
</gene>
<reference evidence="2" key="1">
    <citation type="journal article" date="2023" name="G3 (Bethesda)">
        <title>Genome assembly and association tests identify interacting loci associated with vigor, precocity, and sex in interspecific pistachio rootstocks.</title>
        <authorList>
            <person name="Palmer W."/>
            <person name="Jacygrad E."/>
            <person name="Sagayaradj S."/>
            <person name="Cavanaugh K."/>
            <person name="Han R."/>
            <person name="Bertier L."/>
            <person name="Beede B."/>
            <person name="Kafkas S."/>
            <person name="Golino D."/>
            <person name="Preece J."/>
            <person name="Michelmore R."/>
        </authorList>
    </citation>
    <scope>NUCLEOTIDE SEQUENCE [LARGE SCALE GENOMIC DNA]</scope>
</reference>
<dbReference type="EMBL" id="CM047909">
    <property type="protein sequence ID" value="KAJ0078999.1"/>
    <property type="molecule type" value="Genomic_DNA"/>
</dbReference>
<accession>A0ACC0ZVJ1</accession>
<evidence type="ECO:0000313" key="1">
    <source>
        <dbReference type="EMBL" id="KAJ0078999.1"/>
    </source>
</evidence>
<sequence length="201" mass="22150">MLRGCLGVTIKWPIVATKFSASSTSSSKEVAILKTRALKGILFVASRELVSALAPHMRTRVDAAENPSLLVGDCKEQSASMVPMHVSLRVAMLQELVDGMEAELNVSKVELVERTEAMVAKVKEFEDIQEDLKAEKSTFQSQQGYYQMVFTDPPQGYFEVWAFTPSYQVVGVGAPLSLSYGDVALLGVLAPKLHLYHRLKQ</sequence>
<comment type="caution">
    <text evidence="1">The sequence shown here is derived from an EMBL/GenBank/DDBJ whole genome shotgun (WGS) entry which is preliminary data.</text>
</comment>
<name>A0ACC0ZVJ1_9ROSI</name>